<sequence>MARRGLTEEELLRELENLSDVEAEDYSDDDSTADRNYSYEGSSYSSEDELAVSDVEDEAAEVVSLADIIPETKWEPVAGHRLKFNFLAAHTGTRKYNPETS</sequence>
<name>A0A6P7FE31_DIAVI</name>
<dbReference type="RefSeq" id="XP_028131613.1">
    <property type="nucleotide sequence ID" value="XM_028275812.1"/>
</dbReference>
<evidence type="ECO:0000313" key="2">
    <source>
        <dbReference type="RefSeq" id="XP_028131613.1"/>
    </source>
</evidence>
<organism evidence="2">
    <name type="scientific">Diabrotica virgifera virgifera</name>
    <name type="common">western corn rootworm</name>
    <dbReference type="NCBI Taxonomy" id="50390"/>
    <lineage>
        <taxon>Eukaryota</taxon>
        <taxon>Metazoa</taxon>
        <taxon>Ecdysozoa</taxon>
        <taxon>Arthropoda</taxon>
        <taxon>Hexapoda</taxon>
        <taxon>Insecta</taxon>
        <taxon>Pterygota</taxon>
        <taxon>Neoptera</taxon>
        <taxon>Endopterygota</taxon>
        <taxon>Coleoptera</taxon>
        <taxon>Polyphaga</taxon>
        <taxon>Cucujiformia</taxon>
        <taxon>Chrysomeloidea</taxon>
        <taxon>Chrysomelidae</taxon>
        <taxon>Galerucinae</taxon>
        <taxon>Diabroticina</taxon>
        <taxon>Diabroticites</taxon>
        <taxon>Diabrotica</taxon>
    </lineage>
</organism>
<evidence type="ECO:0000256" key="1">
    <source>
        <dbReference type="SAM" id="MobiDB-lite"/>
    </source>
</evidence>
<dbReference type="AlphaFoldDB" id="A0A6P7FE31"/>
<gene>
    <name evidence="2" type="primary">LOC114327265</name>
</gene>
<feature type="region of interest" description="Disordered" evidence="1">
    <location>
        <begin position="16"/>
        <end position="50"/>
    </location>
</feature>
<dbReference type="InParanoid" id="A0A6P7FE31"/>
<accession>A0A6P7FE31</accession>
<reference evidence="2" key="1">
    <citation type="submission" date="2025-08" db="UniProtKB">
        <authorList>
            <consortium name="RefSeq"/>
        </authorList>
    </citation>
    <scope>IDENTIFICATION</scope>
    <source>
        <tissue evidence="2">Whole insect</tissue>
    </source>
</reference>
<protein>
    <submittedName>
        <fullName evidence="2">Uncharacterized protein LOC114327265</fullName>
    </submittedName>
</protein>
<feature type="compositionally biased region" description="Acidic residues" evidence="1">
    <location>
        <begin position="17"/>
        <end position="31"/>
    </location>
</feature>
<proteinExistence type="predicted"/>